<dbReference type="KEGG" id="aaxa:NCTC10138_00363"/>
<dbReference type="STRING" id="1278311.GCA_000428705_00394"/>
<protein>
    <submittedName>
        <fullName evidence="2">S4-like RNA binding protein</fullName>
    </submittedName>
</protein>
<dbReference type="Pfam" id="PF13275">
    <property type="entry name" value="S4_2"/>
    <property type="match status" value="1"/>
</dbReference>
<name>A0A449BCG1_HAPAX</name>
<sequence length="73" mass="8558">MNQFIMNNEIMTLTQFLKVNDYINSGGEAKYFLKEYVVLVNGIVCDQRGKKLYPKDIVIVNNDEYILIYDQES</sequence>
<dbReference type="EMBL" id="LR215048">
    <property type="protein sequence ID" value="VEU80010.1"/>
    <property type="molecule type" value="Genomic_DNA"/>
</dbReference>
<dbReference type="AlphaFoldDB" id="A0A449BCG1"/>
<evidence type="ECO:0000313" key="3">
    <source>
        <dbReference type="Proteomes" id="UP000289841"/>
    </source>
</evidence>
<dbReference type="Proteomes" id="UP000289841">
    <property type="component" value="Chromosome"/>
</dbReference>
<dbReference type="GO" id="GO:0003723">
    <property type="term" value="F:RNA binding"/>
    <property type="evidence" value="ECO:0007669"/>
    <property type="project" value="UniProtKB-KW"/>
</dbReference>
<dbReference type="RefSeq" id="WP_035375564.1">
    <property type="nucleotide sequence ID" value="NZ_LR215048.1"/>
</dbReference>
<gene>
    <name evidence="2" type="ORF">NCTC10138_00363</name>
</gene>
<evidence type="ECO:0000313" key="2">
    <source>
        <dbReference type="EMBL" id="VEU80010.1"/>
    </source>
</evidence>
<reference evidence="2 3" key="1">
    <citation type="submission" date="2019-01" db="EMBL/GenBank/DDBJ databases">
        <authorList>
            <consortium name="Pathogen Informatics"/>
        </authorList>
    </citation>
    <scope>NUCLEOTIDE SEQUENCE [LARGE SCALE GENOMIC DNA]</scope>
    <source>
        <strain evidence="2 3">NCTC10138</strain>
    </source>
</reference>
<dbReference type="Gene3D" id="3.10.290.10">
    <property type="entry name" value="RNA-binding S4 domain"/>
    <property type="match status" value="1"/>
</dbReference>
<dbReference type="InterPro" id="IPR036986">
    <property type="entry name" value="S4_RNA-bd_sf"/>
</dbReference>
<dbReference type="SUPFAM" id="SSF55174">
    <property type="entry name" value="Alpha-L RNA-binding motif"/>
    <property type="match status" value="1"/>
</dbReference>
<evidence type="ECO:0000256" key="1">
    <source>
        <dbReference type="PROSITE-ProRule" id="PRU00182"/>
    </source>
</evidence>
<keyword evidence="3" id="KW-1185">Reference proteome</keyword>
<dbReference type="PROSITE" id="PS50889">
    <property type="entry name" value="S4"/>
    <property type="match status" value="1"/>
</dbReference>
<dbReference type="OrthoDB" id="384916at2"/>
<organism evidence="2 3">
    <name type="scientific">Haploplasma axanthum</name>
    <name type="common">Acholeplasma axanthum</name>
    <dbReference type="NCBI Taxonomy" id="29552"/>
    <lineage>
        <taxon>Bacteria</taxon>
        <taxon>Bacillati</taxon>
        <taxon>Mycoplasmatota</taxon>
        <taxon>Mollicutes</taxon>
        <taxon>Acholeplasmatales</taxon>
        <taxon>Acholeplasmataceae</taxon>
        <taxon>Haploplasma</taxon>
    </lineage>
</organism>
<keyword evidence="1" id="KW-0694">RNA-binding</keyword>
<accession>A0A449BCG1</accession>
<proteinExistence type="predicted"/>